<dbReference type="PANTHER" id="PTHR43673">
    <property type="entry name" value="NAD(P)H NITROREDUCTASE YDGI-RELATED"/>
    <property type="match status" value="1"/>
</dbReference>
<dbReference type="AlphaFoldDB" id="A0A645BWG0"/>
<evidence type="ECO:0000259" key="3">
    <source>
        <dbReference type="Pfam" id="PF00881"/>
    </source>
</evidence>
<dbReference type="EC" id="1.5.1.39" evidence="4"/>
<dbReference type="InterPro" id="IPR000415">
    <property type="entry name" value="Nitroreductase-like"/>
</dbReference>
<dbReference type="CDD" id="cd02150">
    <property type="entry name" value="nitroreductase"/>
    <property type="match status" value="1"/>
</dbReference>
<evidence type="ECO:0000256" key="1">
    <source>
        <dbReference type="ARBA" id="ARBA00007118"/>
    </source>
</evidence>
<gene>
    <name evidence="4" type="primary">nfrA2_11</name>
    <name evidence="4" type="ORF">SDC9_116687</name>
</gene>
<feature type="domain" description="Nitroreductase" evidence="3">
    <location>
        <begin position="4"/>
        <end position="76"/>
    </location>
</feature>
<evidence type="ECO:0000256" key="2">
    <source>
        <dbReference type="ARBA" id="ARBA00023002"/>
    </source>
</evidence>
<dbReference type="Pfam" id="PF00881">
    <property type="entry name" value="Nitroreductase"/>
    <property type="match status" value="1"/>
</dbReference>
<dbReference type="InterPro" id="IPR029479">
    <property type="entry name" value="Nitroreductase"/>
</dbReference>
<name>A0A645BWG0_9ZZZZ</name>
<comment type="similarity">
    <text evidence="1">Belongs to the nitroreductase family.</text>
</comment>
<organism evidence="4">
    <name type="scientific">bioreactor metagenome</name>
    <dbReference type="NCBI Taxonomy" id="1076179"/>
    <lineage>
        <taxon>unclassified sequences</taxon>
        <taxon>metagenomes</taxon>
        <taxon>ecological metagenomes</taxon>
    </lineage>
</organism>
<dbReference type="Gene3D" id="3.40.109.10">
    <property type="entry name" value="NADH Oxidase"/>
    <property type="match status" value="1"/>
</dbReference>
<dbReference type="SUPFAM" id="SSF55469">
    <property type="entry name" value="FMN-dependent nitroreductase-like"/>
    <property type="match status" value="1"/>
</dbReference>
<dbReference type="GO" id="GO:0008752">
    <property type="term" value="F:FMN reductase [NAD(P)H] activity"/>
    <property type="evidence" value="ECO:0007669"/>
    <property type="project" value="UniProtKB-EC"/>
</dbReference>
<keyword evidence="2 4" id="KW-0560">Oxidoreductase</keyword>
<sequence length="166" mass="19173">MEIINKRRSIRTYKDIQVEKEKVEKLLRAAMQAPSAYNQQAWEFIVIENKETLNKLSMMSLYAKPVEKAPLAIIVLANNQNVKVPECWQQDLGAATENLLLEAVELGLGGVWMAVAPFEDRMSYIKDMFKLPDSILPYSVISVGYPVDEMQFIDRYDKSKVHFEKW</sequence>
<dbReference type="EMBL" id="VSSQ01023046">
    <property type="protein sequence ID" value="MPM69739.1"/>
    <property type="molecule type" value="Genomic_DNA"/>
</dbReference>
<proteinExistence type="inferred from homology"/>
<evidence type="ECO:0000313" key="4">
    <source>
        <dbReference type="EMBL" id="MPM69739.1"/>
    </source>
</evidence>
<protein>
    <submittedName>
        <fullName evidence="4">FMN reductase [NAD(P)H]</fullName>
        <ecNumber evidence="4">1.5.1.39</ecNumber>
    </submittedName>
</protein>
<comment type="caution">
    <text evidence="4">The sequence shown here is derived from an EMBL/GenBank/DDBJ whole genome shotgun (WGS) entry which is preliminary data.</text>
</comment>
<dbReference type="PANTHER" id="PTHR43673:SF10">
    <property type="entry name" value="NADH DEHYDROGENASE_NAD(P)H NITROREDUCTASE XCC3605-RELATED"/>
    <property type="match status" value="1"/>
</dbReference>
<accession>A0A645BWG0</accession>
<reference evidence="4" key="1">
    <citation type="submission" date="2019-08" db="EMBL/GenBank/DDBJ databases">
        <authorList>
            <person name="Kucharzyk K."/>
            <person name="Murdoch R.W."/>
            <person name="Higgins S."/>
            <person name="Loffler F."/>
        </authorList>
    </citation>
    <scope>NUCLEOTIDE SEQUENCE</scope>
</reference>